<organism evidence="2 3">
    <name type="scientific">Eleusine coracana subsp. coracana</name>
    <dbReference type="NCBI Taxonomy" id="191504"/>
    <lineage>
        <taxon>Eukaryota</taxon>
        <taxon>Viridiplantae</taxon>
        <taxon>Streptophyta</taxon>
        <taxon>Embryophyta</taxon>
        <taxon>Tracheophyta</taxon>
        <taxon>Spermatophyta</taxon>
        <taxon>Magnoliopsida</taxon>
        <taxon>Liliopsida</taxon>
        <taxon>Poales</taxon>
        <taxon>Poaceae</taxon>
        <taxon>PACMAD clade</taxon>
        <taxon>Chloridoideae</taxon>
        <taxon>Cynodonteae</taxon>
        <taxon>Eleusininae</taxon>
        <taxon>Eleusine</taxon>
    </lineage>
</organism>
<dbReference type="Gene3D" id="3.30.200.20">
    <property type="entry name" value="Phosphorylase Kinase, domain 1"/>
    <property type="match status" value="1"/>
</dbReference>
<dbReference type="GO" id="GO:0005524">
    <property type="term" value="F:ATP binding"/>
    <property type="evidence" value="ECO:0007669"/>
    <property type="project" value="UniProtKB-UniRule"/>
</dbReference>
<gene>
    <name evidence="2" type="primary">gb24964</name>
    <name evidence="2" type="ORF">PR202_gb24964</name>
</gene>
<protein>
    <submittedName>
        <fullName evidence="2">Uncharacterized protein</fullName>
    </submittedName>
</protein>
<comment type="caution">
    <text evidence="2">The sequence shown here is derived from an EMBL/GenBank/DDBJ whole genome shotgun (WGS) entry which is preliminary data.</text>
</comment>
<proteinExistence type="predicted"/>
<evidence type="ECO:0000313" key="3">
    <source>
        <dbReference type="Proteomes" id="UP001054889"/>
    </source>
</evidence>
<dbReference type="SUPFAM" id="SSF56112">
    <property type="entry name" value="Protein kinase-like (PK-like)"/>
    <property type="match status" value="1"/>
</dbReference>
<dbReference type="EMBL" id="BQKI01000088">
    <property type="protein sequence ID" value="GJN36126.1"/>
    <property type="molecule type" value="Genomic_DNA"/>
</dbReference>
<dbReference type="PROSITE" id="PS00107">
    <property type="entry name" value="PROTEIN_KINASE_ATP"/>
    <property type="match status" value="1"/>
</dbReference>
<keyword evidence="1" id="KW-0547">Nucleotide-binding</keyword>
<sequence length="62" mass="6997">MGRTVGEGSFGKVKHARHRGTGAHFAVKILDRARILALRIDDQVPLPRPDRFSSFLLNRVRC</sequence>
<keyword evidence="1" id="KW-0067">ATP-binding</keyword>
<evidence type="ECO:0000256" key="1">
    <source>
        <dbReference type="PROSITE-ProRule" id="PRU10141"/>
    </source>
</evidence>
<reference evidence="2" key="2">
    <citation type="submission" date="2021-12" db="EMBL/GenBank/DDBJ databases">
        <title>Resequencing data analysis of finger millet.</title>
        <authorList>
            <person name="Hatakeyama M."/>
            <person name="Aluri S."/>
            <person name="Balachadran M.T."/>
            <person name="Sivarajan S.R."/>
            <person name="Poveda L."/>
            <person name="Shimizu-Inatsugi R."/>
            <person name="Schlapbach R."/>
            <person name="Sreeman S.M."/>
            <person name="Shimizu K.K."/>
        </authorList>
    </citation>
    <scope>NUCLEOTIDE SEQUENCE</scope>
</reference>
<feature type="binding site" evidence="1">
    <location>
        <position position="28"/>
    </location>
    <ligand>
        <name>ATP</name>
        <dbReference type="ChEBI" id="CHEBI:30616"/>
    </ligand>
</feature>
<dbReference type="InterPro" id="IPR011009">
    <property type="entry name" value="Kinase-like_dom_sf"/>
</dbReference>
<dbReference type="InterPro" id="IPR017441">
    <property type="entry name" value="Protein_kinase_ATP_BS"/>
</dbReference>
<name>A0AAV5FN12_ELECO</name>
<dbReference type="AlphaFoldDB" id="A0AAV5FN12"/>
<dbReference type="Proteomes" id="UP001054889">
    <property type="component" value="Unassembled WGS sequence"/>
</dbReference>
<evidence type="ECO:0000313" key="2">
    <source>
        <dbReference type="EMBL" id="GJN36126.1"/>
    </source>
</evidence>
<accession>A0AAV5FN12</accession>
<reference evidence="2" key="1">
    <citation type="journal article" date="2018" name="DNA Res.">
        <title>Multiple hybrid de novo genome assembly of finger millet, an orphan allotetraploid crop.</title>
        <authorList>
            <person name="Hatakeyama M."/>
            <person name="Aluri S."/>
            <person name="Balachadran M.T."/>
            <person name="Sivarajan S.R."/>
            <person name="Patrignani A."/>
            <person name="Gruter S."/>
            <person name="Poveda L."/>
            <person name="Shimizu-Inatsugi R."/>
            <person name="Baeten J."/>
            <person name="Francoijs K.J."/>
            <person name="Nataraja K.N."/>
            <person name="Reddy Y.A.N."/>
            <person name="Phadnis S."/>
            <person name="Ravikumar R.L."/>
            <person name="Schlapbach R."/>
            <person name="Sreeman S.M."/>
            <person name="Shimizu K.K."/>
        </authorList>
    </citation>
    <scope>NUCLEOTIDE SEQUENCE</scope>
</reference>
<keyword evidence="3" id="KW-1185">Reference proteome</keyword>